<accession>A0A825GM24</accession>
<keyword evidence="1 2" id="KW-0238">DNA-binding</keyword>
<dbReference type="EMBL" id="AABUYW010000021">
    <property type="protein sequence ID" value="EAJ1077658.1"/>
    <property type="molecule type" value="Genomic_DNA"/>
</dbReference>
<dbReference type="NCBIfam" id="TIGR00621">
    <property type="entry name" value="ssb"/>
    <property type="match status" value="1"/>
</dbReference>
<organism evidence="5 6">
    <name type="scientific">Campylobacter coli</name>
    <dbReference type="NCBI Taxonomy" id="195"/>
    <lineage>
        <taxon>Bacteria</taxon>
        <taxon>Pseudomonadati</taxon>
        <taxon>Campylobacterota</taxon>
        <taxon>Epsilonproteobacteria</taxon>
        <taxon>Campylobacterales</taxon>
        <taxon>Campylobacteraceae</taxon>
        <taxon>Campylobacter</taxon>
    </lineage>
</organism>
<evidence type="ECO:0000313" key="6">
    <source>
        <dbReference type="Proteomes" id="UP000557830"/>
    </source>
</evidence>
<dbReference type="PROSITE" id="PS50935">
    <property type="entry name" value="SSB"/>
    <property type="match status" value="1"/>
</dbReference>
<comment type="subunit">
    <text evidence="2">Homotetramer.</text>
</comment>
<dbReference type="CDD" id="cd04496">
    <property type="entry name" value="SSB_OBF"/>
    <property type="match status" value="1"/>
</dbReference>
<dbReference type="SUPFAM" id="SSF50249">
    <property type="entry name" value="Nucleic acid-binding proteins"/>
    <property type="match status" value="1"/>
</dbReference>
<dbReference type="PANTHER" id="PTHR10302">
    <property type="entry name" value="SINGLE-STRANDED DNA-BINDING PROTEIN"/>
    <property type="match status" value="1"/>
</dbReference>
<comment type="caution">
    <text evidence="2">Lacks conserved residue(s) required for the propagation of feature annotation.</text>
</comment>
<dbReference type="InterPro" id="IPR012340">
    <property type="entry name" value="NA-bd_OB-fold"/>
</dbReference>
<gene>
    <name evidence="5" type="ORF">BU953_08615</name>
</gene>
<dbReference type="Gene3D" id="2.40.50.140">
    <property type="entry name" value="Nucleic acid-binding proteins"/>
    <property type="match status" value="1"/>
</dbReference>
<dbReference type="GO" id="GO:0006260">
    <property type="term" value="P:DNA replication"/>
    <property type="evidence" value="ECO:0007669"/>
    <property type="project" value="InterPro"/>
</dbReference>
<evidence type="ECO:0000313" key="5">
    <source>
        <dbReference type="EMBL" id="EAJ1077658.1"/>
    </source>
</evidence>
<dbReference type="Pfam" id="PF00436">
    <property type="entry name" value="SSB"/>
    <property type="match status" value="1"/>
</dbReference>
<sequence>MNQVNLCGYLGKDFELKYTPNNGSAFAKTTLAVSENRRNEKGEYEAYTSWIPIILFGRKAEVANQYIKKGDRFLGTGKIVTSSYTDQYGNIRYGWQVVISSFEFIEKKAEQNQDYKGEPQPNQITPPKEAETMQSIDENQAEIYMQDDENLPF</sequence>
<dbReference type="InterPro" id="IPR000424">
    <property type="entry name" value="Primosome_PriB/ssb"/>
</dbReference>
<comment type="caution">
    <text evidence="5">The sequence shown here is derived from an EMBL/GenBank/DDBJ whole genome shotgun (WGS) entry which is preliminary data.</text>
</comment>
<dbReference type="AlphaFoldDB" id="A0A825GM24"/>
<proteinExistence type="inferred from homology"/>
<evidence type="ECO:0000256" key="2">
    <source>
        <dbReference type="HAMAP-Rule" id="MF_00984"/>
    </source>
</evidence>
<dbReference type="PIRSF" id="PIRSF002070">
    <property type="entry name" value="SSB"/>
    <property type="match status" value="1"/>
</dbReference>
<dbReference type="GO" id="GO:0003697">
    <property type="term" value="F:single-stranded DNA binding"/>
    <property type="evidence" value="ECO:0007669"/>
    <property type="project" value="UniProtKB-UniRule"/>
</dbReference>
<dbReference type="GO" id="GO:0009295">
    <property type="term" value="C:nucleoid"/>
    <property type="evidence" value="ECO:0007669"/>
    <property type="project" value="TreeGrafter"/>
</dbReference>
<name>A0A825GM24_CAMCO</name>
<feature type="region of interest" description="Disordered" evidence="4">
    <location>
        <begin position="110"/>
        <end position="138"/>
    </location>
</feature>
<dbReference type="PANTHER" id="PTHR10302:SF0">
    <property type="entry name" value="SINGLE-STRANDED DNA-BINDING PROTEIN, MITOCHONDRIAL"/>
    <property type="match status" value="1"/>
</dbReference>
<dbReference type="HAMAP" id="MF_00984">
    <property type="entry name" value="SSB"/>
    <property type="match status" value="1"/>
</dbReference>
<dbReference type="Proteomes" id="UP000557830">
    <property type="component" value="Unassembled WGS sequence"/>
</dbReference>
<reference evidence="5 6" key="1">
    <citation type="submission" date="2018-05" db="EMBL/GenBank/DDBJ databases">
        <authorList>
            <consortium name="NARMS: The National Antimicrobial Resistance Monitoring System"/>
        </authorList>
    </citation>
    <scope>NUCLEOTIDE SEQUENCE [LARGE SCALE GENOMIC DNA]</scope>
    <source>
        <strain evidence="5 6">FSIS1609200</strain>
    </source>
</reference>
<evidence type="ECO:0000256" key="1">
    <source>
        <dbReference type="ARBA" id="ARBA00023125"/>
    </source>
</evidence>
<protein>
    <recommendedName>
        <fullName evidence="2 3">Single-stranded DNA-binding protein</fullName>
        <shortName evidence="2">SSB</shortName>
    </recommendedName>
</protein>
<dbReference type="InterPro" id="IPR011344">
    <property type="entry name" value="ssDNA-bd"/>
</dbReference>
<evidence type="ECO:0000256" key="4">
    <source>
        <dbReference type="SAM" id="MobiDB-lite"/>
    </source>
</evidence>
<evidence type="ECO:0000256" key="3">
    <source>
        <dbReference type="PIRNR" id="PIRNR002070"/>
    </source>
</evidence>